<keyword evidence="1" id="KW-0413">Isomerase</keyword>
<dbReference type="CDD" id="cd03786">
    <property type="entry name" value="GTB_UDP-GlcNAc_2-Epimerase"/>
    <property type="match status" value="1"/>
</dbReference>
<dbReference type="PANTHER" id="PTHR43174:SF1">
    <property type="entry name" value="UDP-N-ACETYLGLUCOSAMINE 2-EPIMERASE"/>
    <property type="match status" value="1"/>
</dbReference>
<reference evidence="3 4" key="1">
    <citation type="submission" date="2018-03" db="EMBL/GenBank/DDBJ databases">
        <title>Genomic Encyclopedia of Archaeal and Bacterial Type Strains, Phase II (KMG-II): from individual species to whole genera.</title>
        <authorList>
            <person name="Goeker M."/>
        </authorList>
    </citation>
    <scope>NUCLEOTIDE SEQUENCE [LARGE SCALE GENOMIC DNA]</scope>
    <source>
        <strain evidence="3 4">DSM 19711</strain>
    </source>
</reference>
<evidence type="ECO:0000313" key="3">
    <source>
        <dbReference type="EMBL" id="PRY13334.1"/>
    </source>
</evidence>
<dbReference type="Proteomes" id="UP000238083">
    <property type="component" value="Unassembled WGS sequence"/>
</dbReference>
<evidence type="ECO:0000256" key="1">
    <source>
        <dbReference type="RuleBase" id="RU003513"/>
    </source>
</evidence>
<dbReference type="GO" id="GO:0016853">
    <property type="term" value="F:isomerase activity"/>
    <property type="evidence" value="ECO:0007669"/>
    <property type="project" value="UniProtKB-KW"/>
</dbReference>
<gene>
    <name evidence="3" type="ORF">CLV37_1082</name>
</gene>
<comment type="caution">
    <text evidence="3">The sequence shown here is derived from an EMBL/GenBank/DDBJ whole genome shotgun (WGS) entry which is preliminary data.</text>
</comment>
<dbReference type="RefSeq" id="WP_106212049.1">
    <property type="nucleotide sequence ID" value="NZ_PVZF01000008.1"/>
</dbReference>
<name>A0A2T0R1E3_9ACTN</name>
<accession>A0A2T0R1E3</accession>
<keyword evidence="4" id="KW-1185">Reference proteome</keyword>
<protein>
    <submittedName>
        <fullName evidence="3">UDP-N-acetylglucosamine 2-epimerase (Non-hydrolysing)</fullName>
    </submittedName>
</protein>
<dbReference type="AlphaFoldDB" id="A0A2T0R1E3"/>
<sequence length="370" mass="38540">MADESTDLTGTVAVVFGTRPEIIKQAPVLHALGADGAGVFTGQHYDQELTEAVFRSCGLDPLAPAVDGVGGGTRAQQVATMVDRLADRFTRQRPRAVVVQGDTNTANAGAQAGHYLGIPVVHVEAGLRSHDRAMPEETNRLLISALADVHCAATPENARNLLDGAVPAGSVFVTGNPVVEAVTALCPSQEETAALLAGLGVAPGGVVATVHRPENTDDPQRLRTLVGGLGALGAPVALPLHPRTRKALGAWRVPVPDSVRVLPPVDYRTFLALTRSASLLVSDSGGLQEEVTVLKKPLVVVRTSTERPESVAAGFSVLSEPEDLVEHARRMTSPQALARLADTPSPYGDGLASQRIAVLARDGASALQPL</sequence>
<dbReference type="EMBL" id="PVZF01000008">
    <property type="protein sequence ID" value="PRY13334.1"/>
    <property type="molecule type" value="Genomic_DNA"/>
</dbReference>
<dbReference type="Pfam" id="PF02350">
    <property type="entry name" value="Epimerase_2"/>
    <property type="match status" value="1"/>
</dbReference>
<dbReference type="SUPFAM" id="SSF53756">
    <property type="entry name" value="UDP-Glycosyltransferase/glycogen phosphorylase"/>
    <property type="match status" value="1"/>
</dbReference>
<proteinExistence type="inferred from homology"/>
<comment type="similarity">
    <text evidence="1">Belongs to the UDP-N-acetylglucosamine 2-epimerase family.</text>
</comment>
<dbReference type="PANTHER" id="PTHR43174">
    <property type="entry name" value="UDP-N-ACETYLGLUCOSAMINE 2-EPIMERASE"/>
    <property type="match status" value="1"/>
</dbReference>
<evidence type="ECO:0000259" key="2">
    <source>
        <dbReference type="Pfam" id="PF02350"/>
    </source>
</evidence>
<organism evidence="3 4">
    <name type="scientific">Kineococcus rhizosphaerae</name>
    <dbReference type="NCBI Taxonomy" id="559628"/>
    <lineage>
        <taxon>Bacteria</taxon>
        <taxon>Bacillati</taxon>
        <taxon>Actinomycetota</taxon>
        <taxon>Actinomycetes</taxon>
        <taxon>Kineosporiales</taxon>
        <taxon>Kineosporiaceae</taxon>
        <taxon>Kineococcus</taxon>
    </lineage>
</organism>
<dbReference type="InterPro" id="IPR029767">
    <property type="entry name" value="WecB-like"/>
</dbReference>
<dbReference type="OrthoDB" id="9803238at2"/>
<evidence type="ECO:0000313" key="4">
    <source>
        <dbReference type="Proteomes" id="UP000238083"/>
    </source>
</evidence>
<dbReference type="InterPro" id="IPR003331">
    <property type="entry name" value="UDP_GlcNAc_Epimerase_2_dom"/>
</dbReference>
<dbReference type="Gene3D" id="3.40.50.2000">
    <property type="entry name" value="Glycogen Phosphorylase B"/>
    <property type="match status" value="2"/>
</dbReference>
<dbReference type="NCBIfam" id="TIGR00236">
    <property type="entry name" value="wecB"/>
    <property type="match status" value="1"/>
</dbReference>
<feature type="domain" description="UDP-N-acetylglucosamine 2-epimerase" evidence="2">
    <location>
        <begin position="39"/>
        <end position="357"/>
    </location>
</feature>